<feature type="region of interest" description="Disordered" evidence="1">
    <location>
        <begin position="306"/>
        <end position="339"/>
    </location>
</feature>
<keyword evidence="3" id="KW-1185">Reference proteome</keyword>
<dbReference type="EMBL" id="BRYB01001108">
    <property type="protein sequence ID" value="GMI43081.1"/>
    <property type="molecule type" value="Genomic_DNA"/>
</dbReference>
<proteinExistence type="predicted"/>
<evidence type="ECO:0000256" key="1">
    <source>
        <dbReference type="SAM" id="MobiDB-lite"/>
    </source>
</evidence>
<feature type="region of interest" description="Disordered" evidence="1">
    <location>
        <begin position="156"/>
        <end position="219"/>
    </location>
</feature>
<feature type="region of interest" description="Disordered" evidence="1">
    <location>
        <begin position="250"/>
        <end position="279"/>
    </location>
</feature>
<dbReference type="Proteomes" id="UP001165060">
    <property type="component" value="Unassembled WGS sequence"/>
</dbReference>
<organism evidence="2 3">
    <name type="scientific">Tetraparma gracilis</name>
    <dbReference type="NCBI Taxonomy" id="2962635"/>
    <lineage>
        <taxon>Eukaryota</taxon>
        <taxon>Sar</taxon>
        <taxon>Stramenopiles</taxon>
        <taxon>Ochrophyta</taxon>
        <taxon>Bolidophyceae</taxon>
        <taxon>Parmales</taxon>
        <taxon>Triparmaceae</taxon>
        <taxon>Tetraparma</taxon>
    </lineage>
</organism>
<accession>A0ABQ6N8H4</accession>
<evidence type="ECO:0000313" key="3">
    <source>
        <dbReference type="Proteomes" id="UP001165060"/>
    </source>
</evidence>
<feature type="compositionally biased region" description="Polar residues" evidence="1">
    <location>
        <begin position="112"/>
        <end position="122"/>
    </location>
</feature>
<feature type="compositionally biased region" description="Basic and acidic residues" evidence="1">
    <location>
        <begin position="250"/>
        <end position="270"/>
    </location>
</feature>
<reference evidence="2 3" key="1">
    <citation type="journal article" date="2023" name="Commun. Biol.">
        <title>Genome analysis of Parmales, the sister group of diatoms, reveals the evolutionary specialization of diatoms from phago-mixotrophs to photoautotrophs.</title>
        <authorList>
            <person name="Ban H."/>
            <person name="Sato S."/>
            <person name="Yoshikawa S."/>
            <person name="Yamada K."/>
            <person name="Nakamura Y."/>
            <person name="Ichinomiya M."/>
            <person name="Sato N."/>
            <person name="Blanc-Mathieu R."/>
            <person name="Endo H."/>
            <person name="Kuwata A."/>
            <person name="Ogata H."/>
        </authorList>
    </citation>
    <scope>NUCLEOTIDE SEQUENCE [LARGE SCALE GENOMIC DNA]</scope>
</reference>
<protein>
    <submittedName>
        <fullName evidence="2">Uncharacterized protein</fullName>
    </submittedName>
</protein>
<evidence type="ECO:0000313" key="2">
    <source>
        <dbReference type="EMBL" id="GMI43081.1"/>
    </source>
</evidence>
<name>A0ABQ6N8H4_9STRA</name>
<gene>
    <name evidence="2" type="ORF">TeGR_g1193</name>
</gene>
<sequence length="339" mass="35957">MRGSHERLSSIMSDVDGVTSRFFAFDIEEDELKDKVQKLMKVFKKEKKTYSELYRRMDEGNGIYNAHSVIPVGGAGAGKKKKKMSPSKKGGDSPNSASNSPMGGISGPPSASPTKTQFNAHINLSPGFRPNVIAGNNPSLSNSAAAGNVGVAFRIRGRPGEEGGGGGGGGGGGAGGGAATLSPQGYRGGGGGGMSGPSTVDGTARGQWIQSEEDEEAKLKKELKAAKARMQKQVQMQEWLEKKEAKALEQFEAEESSRKKFTEDQKERDKQFRKRAKNQKKKLERYYSKLREEMGALDIEGVQEKLAAGGGGDGDMGEDDYGGMDSGLGADSLEGDGFS</sequence>
<comment type="caution">
    <text evidence="2">The sequence shown here is derived from an EMBL/GenBank/DDBJ whole genome shotgun (WGS) entry which is preliminary data.</text>
</comment>
<feature type="compositionally biased region" description="Gly residues" evidence="1">
    <location>
        <begin position="162"/>
        <end position="178"/>
    </location>
</feature>
<feature type="compositionally biased region" description="Gly residues" evidence="1">
    <location>
        <begin position="186"/>
        <end position="195"/>
    </location>
</feature>
<feature type="region of interest" description="Disordered" evidence="1">
    <location>
        <begin position="65"/>
        <end position="123"/>
    </location>
</feature>